<dbReference type="RefSeq" id="WP_341843633.1">
    <property type="nucleotide sequence ID" value="NZ_CP149792.1"/>
</dbReference>
<sequence>MENRIYFKDNPYPGGHAVKKFSWSAKMDPEAGLFFHFHLETDDYYAEDESEEEEDDTVPDWQSKSVWGNYHSCTLSSTAHGNTGIRVAAPGEKFDFGGWETLQLAADTFPLPDDWEYDDLNFSIYLLGHDSVADHHIRIERQTGNTFHIHWTGKIALTYGGDDEFKYSFEARLGDITFDGIYYPKDYTQDQAMALLGTLVEKPGQFEFQDLNPKSFKREYKLVLKQHDL</sequence>
<name>A0ABZ2ZBF6_9BACT</name>
<accession>A0ABZ2ZBF6</accession>
<proteinExistence type="predicted"/>
<dbReference type="Proteomes" id="UP001449657">
    <property type="component" value="Chromosome"/>
</dbReference>
<organism evidence="1 2">
    <name type="scientific">Chitinophaga caseinilytica</name>
    <dbReference type="NCBI Taxonomy" id="2267521"/>
    <lineage>
        <taxon>Bacteria</taxon>
        <taxon>Pseudomonadati</taxon>
        <taxon>Bacteroidota</taxon>
        <taxon>Chitinophagia</taxon>
        <taxon>Chitinophagales</taxon>
        <taxon>Chitinophagaceae</taxon>
        <taxon>Chitinophaga</taxon>
    </lineage>
</organism>
<reference evidence="1 2" key="1">
    <citation type="submission" date="2024-03" db="EMBL/GenBank/DDBJ databases">
        <title>Chitinophaga caseinilytica sp. nov., a casein hydrolysing bacterium isolated from forest soil.</title>
        <authorList>
            <person name="Lee D.S."/>
            <person name="Han D.M."/>
            <person name="Baek J.H."/>
            <person name="Choi D.G."/>
            <person name="Jeon J.H."/>
            <person name="Jeon C.O."/>
        </authorList>
    </citation>
    <scope>NUCLEOTIDE SEQUENCE [LARGE SCALE GENOMIC DNA]</scope>
    <source>
        <strain evidence="1 2">KACC 19118</strain>
    </source>
</reference>
<evidence type="ECO:0000313" key="2">
    <source>
        <dbReference type="Proteomes" id="UP001449657"/>
    </source>
</evidence>
<keyword evidence="2" id="KW-1185">Reference proteome</keyword>
<gene>
    <name evidence="1" type="ORF">WJU22_12845</name>
</gene>
<evidence type="ECO:0000313" key="1">
    <source>
        <dbReference type="EMBL" id="WZN49058.1"/>
    </source>
</evidence>
<protein>
    <submittedName>
        <fullName evidence="1">Uncharacterized protein</fullName>
    </submittedName>
</protein>
<dbReference type="EMBL" id="CP150096">
    <property type="protein sequence ID" value="WZN49058.1"/>
    <property type="molecule type" value="Genomic_DNA"/>
</dbReference>